<dbReference type="EMBL" id="CM045760">
    <property type="protein sequence ID" value="KAI8025054.1"/>
    <property type="molecule type" value="Genomic_DNA"/>
</dbReference>
<name>A0ACC0IID1_9ERIC</name>
<dbReference type="Proteomes" id="UP001060215">
    <property type="component" value="Chromosome 3"/>
</dbReference>
<reference evidence="1 2" key="1">
    <citation type="journal article" date="2022" name="Plant J.">
        <title>Chromosome-level genome of Camellia lanceoleosa provides a valuable resource for understanding genome evolution and self-incompatibility.</title>
        <authorList>
            <person name="Gong W."/>
            <person name="Xiao S."/>
            <person name="Wang L."/>
            <person name="Liao Z."/>
            <person name="Chang Y."/>
            <person name="Mo W."/>
            <person name="Hu G."/>
            <person name="Li W."/>
            <person name="Zhao G."/>
            <person name="Zhu H."/>
            <person name="Hu X."/>
            <person name="Ji K."/>
            <person name="Xiang X."/>
            <person name="Song Q."/>
            <person name="Yuan D."/>
            <person name="Jin S."/>
            <person name="Zhang L."/>
        </authorList>
    </citation>
    <scope>NUCLEOTIDE SEQUENCE [LARGE SCALE GENOMIC DNA]</scope>
    <source>
        <strain evidence="1">SQ_2022a</strain>
    </source>
</reference>
<keyword evidence="2" id="KW-1185">Reference proteome</keyword>
<sequence length="346" mass="36819">MISLQKQELVEDDQKQTSDHRINGGGDMDSAPPLTSELPQKLRQSPPPSAVTLKEEPPAEFGMLPVAAMPLPLQMRSSAAAPPKDRHTKVEGRGRRIRIPATCAARIFQLTRELRHKSGGETIRWLLEHAEPSIISATGTGTVPVIAMSVGGTLQIPTTSAATTKKKRKLPPTPTAIAPPLGGGVTPPPPTQTLIPVWAIPSNSAPTFWIVPPTAAAAIAGPSNQPQIWTTPLINISARPISPFVASMQQNTINITTSTTTPPLEIRALSSSVTTSSTVGARTEKSVSISAPSTSSSGKSGTTTIPTQMLRDFSMEIYDKRELQFMGSSNSTRSVSHHYHAESSKP</sequence>
<gene>
    <name evidence="1" type="ORF">LOK49_LG02G00484</name>
</gene>
<organism evidence="1 2">
    <name type="scientific">Camellia lanceoleosa</name>
    <dbReference type="NCBI Taxonomy" id="1840588"/>
    <lineage>
        <taxon>Eukaryota</taxon>
        <taxon>Viridiplantae</taxon>
        <taxon>Streptophyta</taxon>
        <taxon>Embryophyta</taxon>
        <taxon>Tracheophyta</taxon>
        <taxon>Spermatophyta</taxon>
        <taxon>Magnoliopsida</taxon>
        <taxon>eudicotyledons</taxon>
        <taxon>Gunneridae</taxon>
        <taxon>Pentapetalae</taxon>
        <taxon>asterids</taxon>
        <taxon>Ericales</taxon>
        <taxon>Theaceae</taxon>
        <taxon>Camellia</taxon>
    </lineage>
</organism>
<proteinExistence type="predicted"/>
<accession>A0ACC0IID1</accession>
<evidence type="ECO:0000313" key="2">
    <source>
        <dbReference type="Proteomes" id="UP001060215"/>
    </source>
</evidence>
<evidence type="ECO:0000313" key="1">
    <source>
        <dbReference type="EMBL" id="KAI8025054.1"/>
    </source>
</evidence>
<comment type="caution">
    <text evidence="1">The sequence shown here is derived from an EMBL/GenBank/DDBJ whole genome shotgun (WGS) entry which is preliminary data.</text>
</comment>
<protein>
    <submittedName>
        <fullName evidence="1">Transcription factor TCP9</fullName>
    </submittedName>
</protein>